<dbReference type="InterPro" id="IPR027017">
    <property type="entry name" value="P60_peptidase_YkfC"/>
</dbReference>
<dbReference type="Pfam" id="PF00877">
    <property type="entry name" value="NLPC_P60"/>
    <property type="match status" value="1"/>
</dbReference>
<dbReference type="AlphaFoldDB" id="C8PGT5"/>
<dbReference type="InterPro" id="IPR039439">
    <property type="entry name" value="SH3b1_dom"/>
</dbReference>
<comment type="similarity">
    <text evidence="1">Belongs to the peptidase C40 family.</text>
</comment>
<comment type="caution">
    <text evidence="10">The sequence shown here is derived from an EMBL/GenBank/DDBJ whole genome shotgun (WGS) entry which is preliminary data.</text>
</comment>
<dbReference type="STRING" id="824.CGRAC_1043"/>
<dbReference type="SUPFAM" id="SSF54001">
    <property type="entry name" value="Cysteine proteinases"/>
    <property type="match status" value="1"/>
</dbReference>
<evidence type="ECO:0000259" key="9">
    <source>
        <dbReference type="Pfam" id="PF12914"/>
    </source>
</evidence>
<feature type="domain" description="SH3b2-type SH3" evidence="9">
    <location>
        <begin position="199"/>
        <end position="240"/>
    </location>
</feature>
<keyword evidence="3" id="KW-0378">Hydrolase</keyword>
<reference evidence="10 11" key="1">
    <citation type="submission" date="2009-07" db="EMBL/GenBank/DDBJ databases">
        <authorList>
            <person name="Madupu R."/>
            <person name="Sebastian Y."/>
            <person name="Durkin A.S."/>
            <person name="Torralba M."/>
            <person name="Methe B."/>
            <person name="Sutton G.G."/>
            <person name="Strausberg R.L."/>
            <person name="Nelson K.E."/>
        </authorList>
    </citation>
    <scope>NUCLEOTIDE SEQUENCE [LARGE SCALE GENOMIC DNA]</scope>
    <source>
        <strain evidence="10 11">RM3268</strain>
    </source>
</reference>
<dbReference type="Proteomes" id="UP000005709">
    <property type="component" value="Unassembled WGS sequence"/>
</dbReference>
<dbReference type="Pfam" id="PF12913">
    <property type="entry name" value="SH3_6"/>
    <property type="match status" value="1"/>
</dbReference>
<dbReference type="GO" id="GO:0006508">
    <property type="term" value="P:proteolysis"/>
    <property type="evidence" value="ECO:0007669"/>
    <property type="project" value="UniProtKB-KW"/>
</dbReference>
<keyword evidence="11" id="KW-1185">Reference proteome</keyword>
<evidence type="ECO:0000256" key="4">
    <source>
        <dbReference type="ARBA" id="ARBA00022807"/>
    </source>
</evidence>
<feature type="compositionally biased region" description="Polar residues" evidence="5">
    <location>
        <begin position="451"/>
        <end position="462"/>
    </location>
</feature>
<dbReference type="InterPro" id="IPR038765">
    <property type="entry name" value="Papain-like_cys_pep_sf"/>
</dbReference>
<feature type="domain" description="NlpC/P60" evidence="6">
    <location>
        <begin position="298"/>
        <end position="378"/>
    </location>
</feature>
<evidence type="ECO:0000256" key="3">
    <source>
        <dbReference type="ARBA" id="ARBA00022801"/>
    </source>
</evidence>
<organism evidence="10 11">
    <name type="scientific">Campylobacter gracilis RM3268</name>
    <dbReference type="NCBI Taxonomy" id="553220"/>
    <lineage>
        <taxon>Bacteria</taxon>
        <taxon>Pseudomonadati</taxon>
        <taxon>Campylobacterota</taxon>
        <taxon>Epsilonproteobacteria</taxon>
        <taxon>Campylobacterales</taxon>
        <taxon>Campylobacteraceae</taxon>
        <taxon>Campylobacter</taxon>
    </lineage>
</organism>
<dbReference type="GO" id="GO:0008234">
    <property type="term" value="F:cysteine-type peptidase activity"/>
    <property type="evidence" value="ECO:0007669"/>
    <property type="project" value="UniProtKB-KW"/>
</dbReference>
<dbReference type="RefSeq" id="WP_005870729.1">
    <property type="nucleotide sequence ID" value="NZ_ACYG01000019.1"/>
</dbReference>
<proteinExistence type="inferred from homology"/>
<dbReference type="InterPro" id="IPR025606">
    <property type="entry name" value="NLPC/P60_N_dom"/>
</dbReference>
<evidence type="ECO:0000256" key="2">
    <source>
        <dbReference type="ARBA" id="ARBA00022670"/>
    </source>
</evidence>
<dbReference type="OrthoDB" id="9799970at2"/>
<dbReference type="Pfam" id="PF12912">
    <property type="entry name" value="N_NLPC_P60"/>
    <property type="match status" value="1"/>
</dbReference>
<dbReference type="PIRSF" id="PIRSF019015">
    <property type="entry name" value="P60_peptidase_YkfC"/>
    <property type="match status" value="1"/>
</dbReference>
<sequence length="462" mass="50552">MKRLVSLIFAALILVGCGETVGPRKFIPENPAILDLEYAQNSERLPAPASVQNISGKAFKSRYFKIWFDDAPIKAEIDTFWGLNYAKGRHFDAAGRIYDDAVYQSIRANANEEAFGLISAPAITVKNALLRNIPSDLPIFGDPSEPGEGAPFDYAANSAVSVGYPLLLSHYSRDGAWAFVRNDGVWSWIRSDAIKRISPQQADIYANSKFITILRDGAAVYDENGAELFRARTGTILPYDFSGERDLGGMLGVRSVFGGEILTQFGSRRYFVSAEDARLWPAPLDEQNSKIVAASLLGQKYGWGGYKFLRDCSLMTKDFLANFGLWLPRNSKAQSGRGERFSLAGMSADEKLSFIGENGVAYKTLLYMPGHVMLYVGQVDGKPAVLHDIWGLRTMDGGRAVIGRTAITSLTIGSDRADIAEDRLLISRISAMSVLSGEEDGVLDDRFTPEDPSSLSAYASGN</sequence>
<keyword evidence="2" id="KW-0645">Protease</keyword>
<evidence type="ECO:0000256" key="1">
    <source>
        <dbReference type="ARBA" id="ARBA00007074"/>
    </source>
</evidence>
<evidence type="ECO:0000259" key="8">
    <source>
        <dbReference type="Pfam" id="PF12913"/>
    </source>
</evidence>
<name>C8PGT5_9BACT</name>
<evidence type="ECO:0000313" key="11">
    <source>
        <dbReference type="Proteomes" id="UP000005709"/>
    </source>
</evidence>
<keyword evidence="4" id="KW-0788">Thiol protease</keyword>
<dbReference type="Pfam" id="PF12914">
    <property type="entry name" value="SH3_7"/>
    <property type="match status" value="1"/>
</dbReference>
<evidence type="ECO:0000259" key="7">
    <source>
        <dbReference type="Pfam" id="PF12912"/>
    </source>
</evidence>
<dbReference type="InterPro" id="IPR026864">
    <property type="entry name" value="SH3b2-type_SH3"/>
</dbReference>
<dbReference type="PROSITE" id="PS51257">
    <property type="entry name" value="PROKAR_LIPOPROTEIN"/>
    <property type="match status" value="1"/>
</dbReference>
<evidence type="ECO:0000259" key="6">
    <source>
        <dbReference type="Pfam" id="PF00877"/>
    </source>
</evidence>
<dbReference type="eggNOG" id="COG0791">
    <property type="taxonomic scope" value="Bacteria"/>
</dbReference>
<gene>
    <name evidence="10" type="ORF">CAMGR0001_1080</name>
</gene>
<feature type="domain" description="NLPC/P60 N-terminal" evidence="7">
    <location>
        <begin position="7"/>
        <end position="115"/>
    </location>
</feature>
<evidence type="ECO:0000313" key="10">
    <source>
        <dbReference type="EMBL" id="EEV18323.1"/>
    </source>
</evidence>
<feature type="domain" description="SH3b1" evidence="8">
    <location>
        <begin position="138"/>
        <end position="190"/>
    </location>
</feature>
<feature type="region of interest" description="Disordered" evidence="5">
    <location>
        <begin position="442"/>
        <end position="462"/>
    </location>
</feature>
<dbReference type="EMBL" id="ACYG01000019">
    <property type="protein sequence ID" value="EEV18323.1"/>
    <property type="molecule type" value="Genomic_DNA"/>
</dbReference>
<dbReference type="Gene3D" id="3.90.1720.10">
    <property type="entry name" value="endopeptidase domain like (from Nostoc punctiforme)"/>
    <property type="match status" value="1"/>
</dbReference>
<evidence type="ECO:0000256" key="5">
    <source>
        <dbReference type="SAM" id="MobiDB-lite"/>
    </source>
</evidence>
<dbReference type="InterPro" id="IPR000064">
    <property type="entry name" value="NLP_P60_dom"/>
</dbReference>
<protein>
    <submittedName>
        <fullName evidence="10">NlpC/P60 family protein</fullName>
    </submittedName>
</protein>
<accession>C8PGT5</accession>